<sequence length="85" mass="9724">MKREGFGDLITAKQRKQNMTMEHDNLVQKSQEMMDSASKEFLQILDELVAFKFRAEQGIAEMERSVAEELEAARREMAAAIEEGT</sequence>
<gene>
    <name evidence="1" type="ORF">BJ554DRAFT_1372</name>
</gene>
<keyword evidence="2" id="KW-1185">Reference proteome</keyword>
<dbReference type="Proteomes" id="UP000673691">
    <property type="component" value="Unassembled WGS sequence"/>
</dbReference>
<evidence type="ECO:0000313" key="1">
    <source>
        <dbReference type="EMBL" id="KAG5458404.1"/>
    </source>
</evidence>
<name>A0A8H7ZSF6_9FUNG</name>
<dbReference type="EMBL" id="JAEFCI010008526">
    <property type="protein sequence ID" value="KAG5458404.1"/>
    <property type="molecule type" value="Genomic_DNA"/>
</dbReference>
<proteinExistence type="predicted"/>
<reference evidence="1 2" key="1">
    <citation type="journal article" name="Sci. Rep.">
        <title>Genome-scale phylogenetic analyses confirm Olpidium as the closest living zoosporic fungus to the non-flagellated, terrestrial fungi.</title>
        <authorList>
            <person name="Chang Y."/>
            <person name="Rochon D."/>
            <person name="Sekimoto S."/>
            <person name="Wang Y."/>
            <person name="Chovatia M."/>
            <person name="Sandor L."/>
            <person name="Salamov A."/>
            <person name="Grigoriev I.V."/>
            <person name="Stajich J.E."/>
            <person name="Spatafora J.W."/>
        </authorList>
    </citation>
    <scope>NUCLEOTIDE SEQUENCE [LARGE SCALE GENOMIC DNA]</scope>
    <source>
        <strain evidence="1">S191</strain>
    </source>
</reference>
<accession>A0A8H7ZSF6</accession>
<dbReference type="AlphaFoldDB" id="A0A8H7ZSF6"/>
<protein>
    <submittedName>
        <fullName evidence="1">Uncharacterized protein</fullName>
    </submittedName>
</protein>
<evidence type="ECO:0000313" key="2">
    <source>
        <dbReference type="Proteomes" id="UP000673691"/>
    </source>
</evidence>
<organism evidence="1 2">
    <name type="scientific">Olpidium bornovanus</name>
    <dbReference type="NCBI Taxonomy" id="278681"/>
    <lineage>
        <taxon>Eukaryota</taxon>
        <taxon>Fungi</taxon>
        <taxon>Fungi incertae sedis</taxon>
        <taxon>Olpidiomycota</taxon>
        <taxon>Olpidiomycotina</taxon>
        <taxon>Olpidiomycetes</taxon>
        <taxon>Olpidiales</taxon>
        <taxon>Olpidiaceae</taxon>
        <taxon>Olpidium</taxon>
    </lineage>
</organism>
<comment type="caution">
    <text evidence="1">The sequence shown here is derived from an EMBL/GenBank/DDBJ whole genome shotgun (WGS) entry which is preliminary data.</text>
</comment>